<comment type="function">
    <text evidence="1">Could possibly oxidize fatty acids using specific components.</text>
</comment>
<dbReference type="PANTHER" id="PTHR43149">
    <property type="entry name" value="ENOYL-COA HYDRATASE"/>
    <property type="match status" value="1"/>
</dbReference>
<comment type="catalytic activity">
    <reaction evidence="4">
        <text>a (3S)-3-hydroxyacyl-CoA = a (2E)-enoyl-CoA + H2O</text>
        <dbReference type="Rhea" id="RHEA:16105"/>
        <dbReference type="ChEBI" id="CHEBI:15377"/>
        <dbReference type="ChEBI" id="CHEBI:57318"/>
        <dbReference type="ChEBI" id="CHEBI:58856"/>
        <dbReference type="EC" id="4.2.1.17"/>
    </reaction>
</comment>
<name>A0A0D1LN36_9MYCO</name>
<comment type="catalytic activity">
    <reaction evidence="5">
        <text>a 4-saturated-(3S)-3-hydroxyacyl-CoA = a (3E)-enoyl-CoA + H2O</text>
        <dbReference type="Rhea" id="RHEA:20724"/>
        <dbReference type="ChEBI" id="CHEBI:15377"/>
        <dbReference type="ChEBI" id="CHEBI:58521"/>
        <dbReference type="ChEBI" id="CHEBI:137480"/>
        <dbReference type="EC" id="4.2.1.17"/>
    </reaction>
</comment>
<dbReference type="PATRIC" id="fig|280871.6.peg.1743"/>
<keyword evidence="8" id="KW-1185">Reference proteome</keyword>
<evidence type="ECO:0000313" key="8">
    <source>
        <dbReference type="Proteomes" id="UP000032221"/>
    </source>
</evidence>
<dbReference type="InterPro" id="IPR001753">
    <property type="entry name" value="Enoyl-CoA_hydra/iso"/>
</dbReference>
<dbReference type="EMBL" id="JXST01000009">
    <property type="protein sequence ID" value="KIU17371.1"/>
    <property type="molecule type" value="Genomic_DNA"/>
</dbReference>
<dbReference type="SUPFAM" id="SSF52096">
    <property type="entry name" value="ClpP/crotonase"/>
    <property type="match status" value="1"/>
</dbReference>
<dbReference type="GO" id="GO:0004300">
    <property type="term" value="F:enoyl-CoA hydratase activity"/>
    <property type="evidence" value="ECO:0007669"/>
    <property type="project" value="UniProtKB-EC"/>
</dbReference>
<evidence type="ECO:0000256" key="3">
    <source>
        <dbReference type="ARBA" id="ARBA00022832"/>
    </source>
</evidence>
<evidence type="ECO:0000313" key="7">
    <source>
        <dbReference type="EMBL" id="KIU17371.1"/>
    </source>
</evidence>
<dbReference type="InterPro" id="IPR029045">
    <property type="entry name" value="ClpP/crotonase-like_dom_sf"/>
</dbReference>
<dbReference type="Pfam" id="PF00378">
    <property type="entry name" value="ECH_1"/>
    <property type="match status" value="1"/>
</dbReference>
<dbReference type="InterPro" id="IPR018376">
    <property type="entry name" value="Enoyl-CoA_hyd/isom_CS"/>
</dbReference>
<evidence type="ECO:0000256" key="6">
    <source>
        <dbReference type="RuleBase" id="RU003707"/>
    </source>
</evidence>
<dbReference type="PANTHER" id="PTHR43149:SF1">
    <property type="entry name" value="DELTA(3,5)-DELTA(2,4)-DIENOYL-COA ISOMERASE, MITOCHONDRIAL"/>
    <property type="match status" value="1"/>
</dbReference>
<dbReference type="PROSITE" id="PS00166">
    <property type="entry name" value="ENOYL_COA_HYDRATASE"/>
    <property type="match status" value="1"/>
</dbReference>
<dbReference type="RefSeq" id="WP_043392561.1">
    <property type="nucleotide sequence ID" value="NZ_JXST01000009.1"/>
</dbReference>
<evidence type="ECO:0000256" key="2">
    <source>
        <dbReference type="ARBA" id="ARBA00005254"/>
    </source>
</evidence>
<dbReference type="GO" id="GO:0006631">
    <property type="term" value="P:fatty acid metabolic process"/>
    <property type="evidence" value="ECO:0007669"/>
    <property type="project" value="UniProtKB-KW"/>
</dbReference>
<evidence type="ECO:0000256" key="5">
    <source>
        <dbReference type="ARBA" id="ARBA00023717"/>
    </source>
</evidence>
<accession>A0A0D1LN36</accession>
<dbReference type="OrthoDB" id="8452484at2"/>
<dbReference type="NCBIfam" id="NF005699">
    <property type="entry name" value="PRK07509.1"/>
    <property type="match status" value="1"/>
</dbReference>
<dbReference type="GO" id="GO:0016853">
    <property type="term" value="F:isomerase activity"/>
    <property type="evidence" value="ECO:0007669"/>
    <property type="project" value="InterPro"/>
</dbReference>
<dbReference type="Proteomes" id="UP000032221">
    <property type="component" value="Unassembled WGS sequence"/>
</dbReference>
<dbReference type="AlphaFoldDB" id="A0A0D1LN36"/>
<keyword evidence="3" id="KW-0443">Lipid metabolism</keyword>
<evidence type="ECO:0000256" key="4">
    <source>
        <dbReference type="ARBA" id="ARBA00023709"/>
    </source>
</evidence>
<organism evidence="7 8">
    <name type="scientific">Mycolicibacterium llatzerense</name>
    <dbReference type="NCBI Taxonomy" id="280871"/>
    <lineage>
        <taxon>Bacteria</taxon>
        <taxon>Bacillati</taxon>
        <taxon>Actinomycetota</taxon>
        <taxon>Actinomycetes</taxon>
        <taxon>Mycobacteriales</taxon>
        <taxon>Mycobacteriaceae</taxon>
        <taxon>Mycolicibacterium</taxon>
    </lineage>
</organism>
<reference evidence="7 8" key="1">
    <citation type="submission" date="2015-01" db="EMBL/GenBank/DDBJ databases">
        <title>Genome sequence of Mycobacterium llatzerense and Mycobacterium immunogenum recovered from brain abscess.</title>
        <authorList>
            <person name="Greninger A.L."/>
            <person name="Langelier C."/>
            <person name="Cunningham G."/>
            <person name="Chiu C.Y."/>
            <person name="Miller S."/>
        </authorList>
    </citation>
    <scope>NUCLEOTIDE SEQUENCE [LARGE SCALE GENOMIC DNA]</scope>
    <source>
        <strain evidence="7 8">CLUC14</strain>
    </source>
</reference>
<sequence>MTTDRITVDIRDGIAYATLNRADKMNSLDLPMLEALASVPGQLARDRSVRVVILRGDGRAFCTGLDFAGAKLQGLSAVRNFGKFPGQKTNLFQQACWAWRELPVPVIAAVHGHCYGGGLQVALAADFRIATPDCKLSVMEARWGLIPDMTGSVTLRELLPMDVAKRLTMTAEVFSGTEALGYGLVTSVAEDPLAAAEELAAQLVERSPDALAATKKLFDSTWTSTPRSAFWTESLLQLRLLRGRNHRLARKAGRDGSPDWAPRSLD</sequence>
<comment type="similarity">
    <text evidence="2 6">Belongs to the enoyl-CoA hydratase/isomerase family.</text>
</comment>
<dbReference type="InterPro" id="IPR045002">
    <property type="entry name" value="Ech1-like"/>
</dbReference>
<gene>
    <name evidence="7" type="ORF">TL10_08430</name>
</gene>
<protein>
    <submittedName>
        <fullName evidence="7">Enoyl-CoA hydratase</fullName>
    </submittedName>
</protein>
<dbReference type="CDD" id="cd06558">
    <property type="entry name" value="crotonase-like"/>
    <property type="match status" value="1"/>
</dbReference>
<evidence type="ECO:0000256" key="1">
    <source>
        <dbReference type="ARBA" id="ARBA00002994"/>
    </source>
</evidence>
<dbReference type="Gene3D" id="3.90.226.10">
    <property type="entry name" value="2-enoyl-CoA Hydratase, Chain A, domain 1"/>
    <property type="match status" value="1"/>
</dbReference>
<dbReference type="STRING" id="280871.TL10_08430"/>
<keyword evidence="3" id="KW-0276">Fatty acid metabolism</keyword>
<comment type="caution">
    <text evidence="7">The sequence shown here is derived from an EMBL/GenBank/DDBJ whole genome shotgun (WGS) entry which is preliminary data.</text>
</comment>
<proteinExistence type="inferred from homology"/>